<evidence type="ECO:0000313" key="5">
    <source>
        <dbReference type="Proteomes" id="UP001165065"/>
    </source>
</evidence>
<dbReference type="CDD" id="cd00084">
    <property type="entry name" value="HMG-box_SF"/>
    <property type="match status" value="1"/>
</dbReference>
<keyword evidence="5" id="KW-1185">Reference proteome</keyword>
<keyword evidence="1" id="KW-0539">Nucleus</keyword>
<evidence type="ECO:0000313" key="4">
    <source>
        <dbReference type="EMBL" id="GMI30137.1"/>
    </source>
</evidence>
<proteinExistence type="predicted"/>
<protein>
    <recommendedName>
        <fullName evidence="3">HMG box domain-containing protein</fullName>
    </recommendedName>
</protein>
<dbReference type="InterPro" id="IPR036910">
    <property type="entry name" value="HMG_box_dom_sf"/>
</dbReference>
<dbReference type="AlphaFoldDB" id="A0A9W7G2R1"/>
<dbReference type="SUPFAM" id="SSF47095">
    <property type="entry name" value="HMG-box"/>
    <property type="match status" value="1"/>
</dbReference>
<feature type="compositionally biased region" description="Basic and acidic residues" evidence="2">
    <location>
        <begin position="64"/>
        <end position="77"/>
    </location>
</feature>
<feature type="DNA-binding region" description="HMG box" evidence="1">
    <location>
        <begin position="470"/>
        <end position="536"/>
    </location>
</feature>
<feature type="region of interest" description="Disordered" evidence="2">
    <location>
        <begin position="64"/>
        <end position="98"/>
    </location>
</feature>
<feature type="compositionally biased region" description="Polar residues" evidence="2">
    <location>
        <begin position="803"/>
        <end position="813"/>
    </location>
</feature>
<keyword evidence="1" id="KW-0238">DNA-binding</keyword>
<name>A0A9W7G2R1_9STRA</name>
<dbReference type="InterPro" id="IPR009071">
    <property type="entry name" value="HMG_box_dom"/>
</dbReference>
<sequence>MLAVRFQQNPIKPPKYQLKDVPPPTRKTLEGSIIFDVPLGHRKYMVDAMGEMVLLCKEVMKRNHEEEERRNSHPHETKRSRRRSSTPQSQKPQTPIDSGMLQGFITATTFTNWQSLFRFNSLHKQSYSCDPPSLKVEMKNGTRKHDESGELAKAIQCTPRLGDPYNEGIIYPRIAEISLAGGIKCGKALLALMIDKLECLPPCPKYNYDYVVLQATDNSVPFYESMGFVRVGCIVKDELLTVSTVVSSPNSIYKTEDDETPTMIAAKLDVDVWDIIFLNRPLLPGLNIKSRLKAGSELFYPDHAKMKEIAEEELVFNPKYHEADDNETPAHIAKTYNLPIKALVDTNKKNLDGLTSWSRLEEGTPVQISHLGESEWDTYCHWSFPDESVENTCPSYMMARKLNRRNFKKEPSNRDPFYASILDSFRCPIMFPPKSSLPAENLNEKGVLVTASPTKRTKVSSTSLSAPPPPTKPKTAFNLFSSHMRSMLQSKGLTSSECTAKISQKWKTIDEEEKAEFESAAAGAREEYKEDLARWKATIAEMGLSEKDVKGATKRKDGSTGGGSAMKKQKKIESMFNKVVKRKSGWEGDNGAWGEEQFDFWYVLTFLPDLQWCHLAPLRAVGVFDSKHPNSEGRTKYKLVPEGAGKEVDVSASECKVVKSLSVLRTEDADEEEWDVLWEDKFYRKGGGKKNGSEGGASSGRSTPVVAAPSPSTAVGTTTTTTATTSSSISAPTPTTTTIPIPPAATTSTNNELEVENEVVVEAEVIEEEEDKLSPVEPAPTMSAKFSPSESKENREETAPDNEVSSNKAQSPHPSMMQATLKGDDSGAEEKGGDNNNNTRKATKATKAATPTNGNAGQQTLMSFWGKKE</sequence>
<comment type="caution">
    <text evidence="4">The sequence shown here is derived from an EMBL/GenBank/DDBJ whole genome shotgun (WGS) entry which is preliminary data.</text>
</comment>
<organism evidence="4 5">
    <name type="scientific">Triparma columacea</name>
    <dbReference type="NCBI Taxonomy" id="722753"/>
    <lineage>
        <taxon>Eukaryota</taxon>
        <taxon>Sar</taxon>
        <taxon>Stramenopiles</taxon>
        <taxon>Ochrophyta</taxon>
        <taxon>Bolidophyceae</taxon>
        <taxon>Parmales</taxon>
        <taxon>Triparmaceae</taxon>
        <taxon>Triparma</taxon>
    </lineage>
</organism>
<accession>A0A9W7G2R1</accession>
<dbReference type="PROSITE" id="PS50118">
    <property type="entry name" value="HMG_BOX_2"/>
    <property type="match status" value="1"/>
</dbReference>
<feature type="compositionally biased region" description="Acidic residues" evidence="2">
    <location>
        <begin position="753"/>
        <end position="771"/>
    </location>
</feature>
<dbReference type="GO" id="GO:0003677">
    <property type="term" value="F:DNA binding"/>
    <property type="evidence" value="ECO:0007669"/>
    <property type="project" value="UniProtKB-UniRule"/>
</dbReference>
<feature type="compositionally biased region" description="Low complexity" evidence="2">
    <location>
        <begin position="707"/>
        <end position="752"/>
    </location>
</feature>
<feature type="compositionally biased region" description="Gly residues" evidence="2">
    <location>
        <begin position="689"/>
        <end position="698"/>
    </location>
</feature>
<evidence type="ECO:0000256" key="1">
    <source>
        <dbReference type="PROSITE-ProRule" id="PRU00267"/>
    </source>
</evidence>
<feature type="compositionally biased region" description="Low complexity" evidence="2">
    <location>
        <begin position="85"/>
        <end position="95"/>
    </location>
</feature>
<feature type="region of interest" description="Disordered" evidence="2">
    <location>
        <begin position="1"/>
        <end position="24"/>
    </location>
</feature>
<dbReference type="Pfam" id="PF00505">
    <property type="entry name" value="HMG_box"/>
    <property type="match status" value="1"/>
</dbReference>
<dbReference type="Proteomes" id="UP001165065">
    <property type="component" value="Unassembled WGS sequence"/>
</dbReference>
<dbReference type="Gene3D" id="1.10.30.10">
    <property type="entry name" value="High mobility group box domain"/>
    <property type="match status" value="1"/>
</dbReference>
<feature type="region of interest" description="Disordered" evidence="2">
    <location>
        <begin position="685"/>
        <end position="869"/>
    </location>
</feature>
<dbReference type="GO" id="GO:0005634">
    <property type="term" value="C:nucleus"/>
    <property type="evidence" value="ECO:0007669"/>
    <property type="project" value="UniProtKB-UniRule"/>
</dbReference>
<dbReference type="OrthoDB" id="1919336at2759"/>
<reference evidence="5" key="1">
    <citation type="journal article" date="2023" name="Commun. Biol.">
        <title>Genome analysis of Parmales, the sister group of diatoms, reveals the evolutionary specialization of diatoms from phago-mixotrophs to photoautotrophs.</title>
        <authorList>
            <person name="Ban H."/>
            <person name="Sato S."/>
            <person name="Yoshikawa S."/>
            <person name="Yamada K."/>
            <person name="Nakamura Y."/>
            <person name="Ichinomiya M."/>
            <person name="Sato N."/>
            <person name="Blanc-Mathieu R."/>
            <person name="Endo H."/>
            <person name="Kuwata A."/>
            <person name="Ogata H."/>
        </authorList>
    </citation>
    <scope>NUCLEOTIDE SEQUENCE [LARGE SCALE GENOMIC DNA]</scope>
</reference>
<dbReference type="SMART" id="SM00398">
    <property type="entry name" value="HMG"/>
    <property type="match status" value="1"/>
</dbReference>
<feature type="compositionally biased region" description="Basic and acidic residues" evidence="2">
    <location>
        <begin position="822"/>
        <end position="833"/>
    </location>
</feature>
<dbReference type="EMBL" id="BRYA01000699">
    <property type="protein sequence ID" value="GMI30137.1"/>
    <property type="molecule type" value="Genomic_DNA"/>
</dbReference>
<feature type="domain" description="HMG box" evidence="3">
    <location>
        <begin position="470"/>
        <end position="536"/>
    </location>
</feature>
<gene>
    <name evidence="4" type="ORF">TrCOL_g8071</name>
</gene>
<feature type="compositionally biased region" description="Polar residues" evidence="2">
    <location>
        <begin position="1"/>
        <end position="10"/>
    </location>
</feature>
<evidence type="ECO:0000256" key="2">
    <source>
        <dbReference type="SAM" id="MobiDB-lite"/>
    </source>
</evidence>
<feature type="compositionally biased region" description="Low complexity" evidence="2">
    <location>
        <begin position="835"/>
        <end position="856"/>
    </location>
</feature>
<evidence type="ECO:0000259" key="3">
    <source>
        <dbReference type="PROSITE" id="PS50118"/>
    </source>
</evidence>